<feature type="coiled-coil region" evidence="1">
    <location>
        <begin position="2"/>
        <end position="29"/>
    </location>
</feature>
<name>B8I244_RUMCH</name>
<dbReference type="RefSeq" id="WP_015925011.1">
    <property type="nucleotide sequence ID" value="NC_011898.1"/>
</dbReference>
<evidence type="ECO:0000313" key="3">
    <source>
        <dbReference type="Proteomes" id="UP000001349"/>
    </source>
</evidence>
<dbReference type="EMBL" id="CP001348">
    <property type="protein sequence ID" value="ACL75870.1"/>
    <property type="molecule type" value="Genomic_DNA"/>
</dbReference>
<keyword evidence="1" id="KW-0175">Coiled coil</keyword>
<protein>
    <submittedName>
        <fullName evidence="2">Uncharacterized protein</fullName>
    </submittedName>
</protein>
<keyword evidence="3" id="KW-1185">Reference proteome</keyword>
<dbReference type="eggNOG" id="ENOG5033H98">
    <property type="taxonomic scope" value="Bacteria"/>
</dbReference>
<proteinExistence type="predicted"/>
<dbReference type="OrthoDB" id="5198170at2"/>
<sequence length="59" mass="6797">MKEKIEERIKELKGEFENGQKMLEELDAKRAGLNQTLLRISGAIQALEELMPEENVPEQ</sequence>
<dbReference type="Proteomes" id="UP000001349">
    <property type="component" value="Chromosome"/>
</dbReference>
<dbReference type="KEGG" id="cce:Ccel_1518"/>
<gene>
    <name evidence="2" type="ordered locus">Ccel_1518</name>
</gene>
<reference evidence="2 3" key="1">
    <citation type="submission" date="2009-01" db="EMBL/GenBank/DDBJ databases">
        <title>Complete sequence of Clostridium cellulolyticum H10.</title>
        <authorList>
            <consortium name="US DOE Joint Genome Institute"/>
            <person name="Lucas S."/>
            <person name="Copeland A."/>
            <person name="Lapidus A."/>
            <person name="Glavina del Rio T."/>
            <person name="Dalin E."/>
            <person name="Tice H."/>
            <person name="Bruce D."/>
            <person name="Goodwin L."/>
            <person name="Pitluck S."/>
            <person name="Chertkov O."/>
            <person name="Saunders E."/>
            <person name="Brettin T."/>
            <person name="Detter J.C."/>
            <person name="Han C."/>
            <person name="Larimer F."/>
            <person name="Land M."/>
            <person name="Hauser L."/>
            <person name="Kyrpides N."/>
            <person name="Ivanova N."/>
            <person name="Zhou J."/>
            <person name="Richardson P."/>
        </authorList>
    </citation>
    <scope>NUCLEOTIDE SEQUENCE [LARGE SCALE GENOMIC DNA]</scope>
    <source>
        <strain evidence="3">ATCC 35319 / DSM 5812 / JCM 6584 / H10</strain>
    </source>
</reference>
<dbReference type="HOGENOM" id="CLU_190652_1_0_9"/>
<dbReference type="AlphaFoldDB" id="B8I244"/>
<evidence type="ECO:0000313" key="2">
    <source>
        <dbReference type="EMBL" id="ACL75870.1"/>
    </source>
</evidence>
<organism evidence="2 3">
    <name type="scientific">Ruminiclostridium cellulolyticum (strain ATCC 35319 / DSM 5812 / JCM 6584 / H10)</name>
    <name type="common">Clostridium cellulolyticum</name>
    <dbReference type="NCBI Taxonomy" id="394503"/>
    <lineage>
        <taxon>Bacteria</taxon>
        <taxon>Bacillati</taxon>
        <taxon>Bacillota</taxon>
        <taxon>Clostridia</taxon>
        <taxon>Eubacteriales</taxon>
        <taxon>Oscillospiraceae</taxon>
        <taxon>Ruminiclostridium</taxon>
    </lineage>
</organism>
<accession>B8I244</accession>
<dbReference type="STRING" id="394503.Ccel_1518"/>
<evidence type="ECO:0000256" key="1">
    <source>
        <dbReference type="SAM" id="Coils"/>
    </source>
</evidence>